<comment type="caution">
    <text evidence="3">The sequence shown here is derived from an EMBL/GenBank/DDBJ whole genome shotgun (WGS) entry which is preliminary data.</text>
</comment>
<evidence type="ECO:0000256" key="1">
    <source>
        <dbReference type="SAM" id="MobiDB-lite"/>
    </source>
</evidence>
<organism evidence="3 4">
    <name type="scientific">Zunongwangia endophytica</name>
    <dbReference type="NCBI Taxonomy" id="1808945"/>
    <lineage>
        <taxon>Bacteria</taxon>
        <taxon>Pseudomonadati</taxon>
        <taxon>Bacteroidota</taxon>
        <taxon>Flavobacteriia</taxon>
        <taxon>Flavobacteriales</taxon>
        <taxon>Flavobacteriaceae</taxon>
        <taxon>Zunongwangia</taxon>
    </lineage>
</organism>
<proteinExistence type="predicted"/>
<dbReference type="InterPro" id="IPR032871">
    <property type="entry name" value="AHH_dom_containing"/>
</dbReference>
<keyword evidence="4" id="KW-1185">Reference proteome</keyword>
<evidence type="ECO:0000313" key="4">
    <source>
        <dbReference type="Proteomes" id="UP001595793"/>
    </source>
</evidence>
<dbReference type="RefSeq" id="WP_290233799.1">
    <property type="nucleotide sequence ID" value="NZ_JAUFPZ010000002.1"/>
</dbReference>
<sequence>MKKLLLFVVLLSLFSCTDDDLTPDTSNEIIILEDISYQSFDQEKILNTVINNHTRNKSLLNAKGHTEKFSEKKFLIDTTKIQKIIKDGKTSYTFHVKSNEASDNSFENIVLQEQENYKFRAYLIRYTPSEPIDKFGEHHSFNFKGTRKITEISTNDIYYLNSTYGGQFTTVCNTIIEIWCDYGHPHLAGEQCFIEASSKNDERLYVKPRKVCSTIRNEEDPGENPTPGIGDDDYNNGGGPGGPSFPGEDIITNPNPDGSYTDIDGGDVISHILNLDLVNERPWLGSHQNIYNEIKYFLDTNKNPDGSYKENIIEEARMRVKVEMADDNRWNFSEKGTFRDRSGLKYKATYKPSPAEKMYLLENGLVLYQSSTKRAINPQDLLNLANTEPEIEGYHYIYNYNIKRWYEYRLPKNTVDNTADLDFLIKGFWKVAKLVGRYATPIEDGIILIDGKDFDGELANQYAAGGMILVSIVPGGKILKPATKIIAGATKWVKIIKIADGKVIRWTSKIANNLVDFGAYNSSKFRKQLGLMVGDATQQAHHILSRNLRNHRVIQKAAKYVDEPFHIDELLNGIPVETWRNQFNHFAYDARVKALLDNIPASLSDKKSYEQLKEIIEYISQVITDNKNKHLNDLNF</sequence>
<evidence type="ECO:0000313" key="3">
    <source>
        <dbReference type="EMBL" id="MFC4027590.1"/>
    </source>
</evidence>
<feature type="chain" id="PRO_5045259048" evidence="2">
    <location>
        <begin position="18"/>
        <end position="636"/>
    </location>
</feature>
<gene>
    <name evidence="3" type="ORF">ACFOS1_09275</name>
</gene>
<feature type="region of interest" description="Disordered" evidence="1">
    <location>
        <begin position="216"/>
        <end position="262"/>
    </location>
</feature>
<evidence type="ECO:0000256" key="2">
    <source>
        <dbReference type="SAM" id="SignalP"/>
    </source>
</evidence>
<keyword evidence="2" id="KW-0732">Signal</keyword>
<protein>
    <submittedName>
        <fullName evidence="3">AHH domain-containing protein</fullName>
    </submittedName>
</protein>
<dbReference type="Proteomes" id="UP001595793">
    <property type="component" value="Unassembled WGS sequence"/>
</dbReference>
<reference evidence="4" key="1">
    <citation type="journal article" date="2019" name="Int. J. Syst. Evol. Microbiol.">
        <title>The Global Catalogue of Microorganisms (GCM) 10K type strain sequencing project: providing services to taxonomists for standard genome sequencing and annotation.</title>
        <authorList>
            <consortium name="The Broad Institute Genomics Platform"/>
            <consortium name="The Broad Institute Genome Sequencing Center for Infectious Disease"/>
            <person name="Wu L."/>
            <person name="Ma J."/>
        </authorList>
    </citation>
    <scope>NUCLEOTIDE SEQUENCE [LARGE SCALE GENOMIC DNA]</scope>
    <source>
        <strain evidence="4">CECT 9128</strain>
    </source>
</reference>
<dbReference type="PROSITE" id="PS51257">
    <property type="entry name" value="PROKAR_LIPOPROTEIN"/>
    <property type="match status" value="1"/>
</dbReference>
<name>A0ABV8H647_9FLAO</name>
<dbReference type="EMBL" id="JBHSAS010000006">
    <property type="protein sequence ID" value="MFC4027590.1"/>
    <property type="molecule type" value="Genomic_DNA"/>
</dbReference>
<feature type="signal peptide" evidence="2">
    <location>
        <begin position="1"/>
        <end position="17"/>
    </location>
</feature>
<accession>A0ABV8H647</accession>
<dbReference type="Pfam" id="PF14412">
    <property type="entry name" value="AHH"/>
    <property type="match status" value="1"/>
</dbReference>